<comment type="caution">
    <text evidence="1">The sequence shown here is derived from an EMBL/GenBank/DDBJ whole genome shotgun (WGS) entry which is preliminary data.</text>
</comment>
<reference evidence="1" key="1">
    <citation type="journal article" date="2021" name="Genome Biol. Evol.">
        <title>The assembled and annotated genome of the fairy-ring fungus Marasmius oreades.</title>
        <authorList>
            <person name="Hiltunen M."/>
            <person name="Ament-Velasquez S.L."/>
            <person name="Johannesson H."/>
        </authorList>
    </citation>
    <scope>NUCLEOTIDE SEQUENCE</scope>
    <source>
        <strain evidence="1">03SP1</strain>
    </source>
</reference>
<dbReference type="EMBL" id="CM032185">
    <property type="protein sequence ID" value="KAG7091778.1"/>
    <property type="molecule type" value="Genomic_DNA"/>
</dbReference>
<proteinExistence type="predicted"/>
<organism evidence="1 2">
    <name type="scientific">Marasmius oreades</name>
    <name type="common">fairy-ring Marasmius</name>
    <dbReference type="NCBI Taxonomy" id="181124"/>
    <lineage>
        <taxon>Eukaryota</taxon>
        <taxon>Fungi</taxon>
        <taxon>Dikarya</taxon>
        <taxon>Basidiomycota</taxon>
        <taxon>Agaricomycotina</taxon>
        <taxon>Agaricomycetes</taxon>
        <taxon>Agaricomycetidae</taxon>
        <taxon>Agaricales</taxon>
        <taxon>Marasmiineae</taxon>
        <taxon>Marasmiaceae</taxon>
        <taxon>Marasmius</taxon>
    </lineage>
</organism>
<keyword evidence="2" id="KW-1185">Reference proteome</keyword>
<accession>A0A9P7RYG3</accession>
<dbReference type="RefSeq" id="XP_043008248.1">
    <property type="nucleotide sequence ID" value="XM_043152965.1"/>
</dbReference>
<protein>
    <submittedName>
        <fullName evidence="1">Uncharacterized protein</fullName>
    </submittedName>
</protein>
<dbReference type="AlphaFoldDB" id="A0A9P7RYG3"/>
<gene>
    <name evidence="1" type="ORF">E1B28_008180</name>
</gene>
<evidence type="ECO:0000313" key="1">
    <source>
        <dbReference type="EMBL" id="KAG7091778.1"/>
    </source>
</evidence>
<evidence type="ECO:0000313" key="2">
    <source>
        <dbReference type="Proteomes" id="UP001049176"/>
    </source>
</evidence>
<name>A0A9P7RYG3_9AGAR</name>
<dbReference type="KEGG" id="more:E1B28_008180"/>
<dbReference type="Proteomes" id="UP001049176">
    <property type="component" value="Chromosome 5"/>
</dbReference>
<dbReference type="GeneID" id="66077256"/>
<sequence>MKHYIEDESSQVNYRHLAVWAPGSFLNHRFTRYGDRPRLSKIFFQVSTAEIAFLPYFNPSDGPLALPGPY</sequence>